<dbReference type="AlphaFoldDB" id="A0A194RCM1"/>
<dbReference type="InParanoid" id="A0A194RCM1"/>
<protein>
    <submittedName>
        <fullName evidence="1">Uncharacterized protein</fullName>
    </submittedName>
</protein>
<accession>A0A194RCM1</accession>
<organism evidence="1 2">
    <name type="scientific">Papilio machaon</name>
    <name type="common">Old World swallowtail butterfly</name>
    <dbReference type="NCBI Taxonomy" id="76193"/>
    <lineage>
        <taxon>Eukaryota</taxon>
        <taxon>Metazoa</taxon>
        <taxon>Ecdysozoa</taxon>
        <taxon>Arthropoda</taxon>
        <taxon>Hexapoda</taxon>
        <taxon>Insecta</taxon>
        <taxon>Pterygota</taxon>
        <taxon>Neoptera</taxon>
        <taxon>Endopterygota</taxon>
        <taxon>Lepidoptera</taxon>
        <taxon>Glossata</taxon>
        <taxon>Ditrysia</taxon>
        <taxon>Papilionoidea</taxon>
        <taxon>Papilionidae</taxon>
        <taxon>Papilioninae</taxon>
        <taxon>Papilio</taxon>
    </lineage>
</organism>
<dbReference type="Proteomes" id="UP000053240">
    <property type="component" value="Unassembled WGS sequence"/>
</dbReference>
<evidence type="ECO:0000313" key="2">
    <source>
        <dbReference type="Proteomes" id="UP000053240"/>
    </source>
</evidence>
<reference evidence="1 2" key="1">
    <citation type="journal article" date="2015" name="Nat. Commun.">
        <title>Outbred genome sequencing and CRISPR/Cas9 gene editing in butterflies.</title>
        <authorList>
            <person name="Li X."/>
            <person name="Fan D."/>
            <person name="Zhang W."/>
            <person name="Liu G."/>
            <person name="Zhang L."/>
            <person name="Zhao L."/>
            <person name="Fang X."/>
            <person name="Chen L."/>
            <person name="Dong Y."/>
            <person name="Chen Y."/>
            <person name="Ding Y."/>
            <person name="Zhao R."/>
            <person name="Feng M."/>
            <person name="Zhu Y."/>
            <person name="Feng Y."/>
            <person name="Jiang X."/>
            <person name="Zhu D."/>
            <person name="Xiang H."/>
            <person name="Feng X."/>
            <person name="Li S."/>
            <person name="Wang J."/>
            <person name="Zhang G."/>
            <person name="Kronforst M.R."/>
            <person name="Wang W."/>
        </authorList>
    </citation>
    <scope>NUCLEOTIDE SEQUENCE [LARGE SCALE GENOMIC DNA]</scope>
    <source>
        <strain evidence="1">Ya'a_city_454_Pm</strain>
        <tissue evidence="1">Whole body</tissue>
    </source>
</reference>
<proteinExistence type="predicted"/>
<sequence>MDCEQKCVFGREYFETTPPIKITEGRQIGLHQTGWGILSDYYLESVKINCQKSGIFLSSATLNVGDRTGQTTCVVKGPFVGLLFDLSLKEWSNIEKLCGEPLESYPKCKAIGPSLQERAQSVGHDPRLRGSLKSVVGVDI</sequence>
<evidence type="ECO:0000313" key="1">
    <source>
        <dbReference type="EMBL" id="KPJ15025.1"/>
    </source>
</evidence>
<dbReference type="EMBL" id="KQ460398">
    <property type="protein sequence ID" value="KPJ15025.1"/>
    <property type="molecule type" value="Genomic_DNA"/>
</dbReference>
<gene>
    <name evidence="1" type="ORF">RR48_09052</name>
</gene>
<name>A0A194RCM1_PAPMA</name>
<keyword evidence="2" id="KW-1185">Reference proteome</keyword>